<evidence type="ECO:0000313" key="1">
    <source>
        <dbReference type="EMBL" id="KAL0950725.1"/>
    </source>
</evidence>
<dbReference type="EMBL" id="JASNQZ010000011">
    <property type="protein sequence ID" value="KAL0950725.1"/>
    <property type="molecule type" value="Genomic_DNA"/>
</dbReference>
<gene>
    <name evidence="1" type="ORF">HGRIS_007501</name>
</gene>
<proteinExistence type="predicted"/>
<dbReference type="InterPro" id="IPR042042">
    <property type="entry name" value="Tip20p_domB"/>
</dbReference>
<name>A0ABR3J6F7_9AGAR</name>
<dbReference type="PANTHER" id="PTHR13520">
    <property type="entry name" value="RAD50-INTERACTING PROTEIN 1 RINT-1"/>
    <property type="match status" value="1"/>
</dbReference>
<dbReference type="Gene3D" id="1.20.58.1420">
    <property type="entry name" value="Dsl1p vesicle tethering complex, Tip20p subunit, domain B"/>
    <property type="match status" value="1"/>
</dbReference>
<organism evidence="1 2">
    <name type="scientific">Hohenbuehelia grisea</name>
    <dbReference type="NCBI Taxonomy" id="104357"/>
    <lineage>
        <taxon>Eukaryota</taxon>
        <taxon>Fungi</taxon>
        <taxon>Dikarya</taxon>
        <taxon>Basidiomycota</taxon>
        <taxon>Agaricomycotina</taxon>
        <taxon>Agaricomycetes</taxon>
        <taxon>Agaricomycetidae</taxon>
        <taxon>Agaricales</taxon>
        <taxon>Pleurotineae</taxon>
        <taxon>Pleurotaceae</taxon>
        <taxon>Hohenbuehelia</taxon>
    </lineage>
</organism>
<dbReference type="Pfam" id="PF04437">
    <property type="entry name" value="RINT1_TIP1"/>
    <property type="match status" value="1"/>
</dbReference>
<evidence type="ECO:0000313" key="2">
    <source>
        <dbReference type="Proteomes" id="UP001556367"/>
    </source>
</evidence>
<comment type="caution">
    <text evidence="1">The sequence shown here is derived from an EMBL/GenBank/DDBJ whole genome shotgun (WGS) entry which is preliminary data.</text>
</comment>
<dbReference type="Proteomes" id="UP001556367">
    <property type="component" value="Unassembled WGS sequence"/>
</dbReference>
<sequence length="749" mass="84266">MRHSLVDELSYLTQELTSSLSDEGRKPTLLEDIETLHRNLKELQSLKSYVQVVEHSLRLNEAALQQIRDLKAAEAVTANSVTHYRTLQEFVETVSQSCSTVEDGAGQKTLHLVQFLGKVRDRAWQAIRDLLSDKLLVAAEGLQWPRPVDYSPASSEIRGAFEHAFLNLVRLQDIGESLRPFDSQLGPEKRGLYPLQALVQPVSLRFKYHFEGKRQTNRLDKPEWYFTHVANVAHEHRSFMDSVVQSLLNSTKYKTISAWDEFAFLLLPLLARKLRRTMPTLLPHPSLLAHTIYQSLSFDAALVEEGFQISRTSAALNEPSLTKWEGVSEVILGKKEWFEAWLDGEKRFAEEQYHETISSSDAWLIADDAGDEERGNARNFKTTNSARRVKALVEQITDRYSPLPDFTQKTRFLISVQLPILEHYQGRIASSLDAFESLSSAFVRAVPGALGVTLGTRDGDSGVKVDTRGLTAGVEGAQRLCKALLSAKYIELSMEDWGEELFFLELWTEISHRASLRQWANANPNLPHPDVLEAETPQDTIFQELVDQYRKLMDRTETMLVQQICGEIEGDLKAHFTSVMSHKHEHTDDIALSQTLLAPVALLSSHIAYLAATLPLTNATAIYRRVAGRLAEYIHHRGILYRGQFAAHEGRAICAESELWLETCHVALRAAWAGLGGGRARIEAPWAGLVQASRLVALEGDAWDRVVEATFGTADEEEWRKVMADLTGFSQLSREDVAQVLKCRDDCLA</sequence>
<dbReference type="PROSITE" id="PS51386">
    <property type="entry name" value="RINT1_TIP20"/>
    <property type="match status" value="1"/>
</dbReference>
<dbReference type="Gene3D" id="1.20.58.670">
    <property type="entry name" value="Dsl1p vesicle tethering complex, Tip20p subunit, domain D"/>
    <property type="match status" value="1"/>
</dbReference>
<keyword evidence="2" id="KW-1185">Reference proteome</keyword>
<dbReference type="InterPro" id="IPR007528">
    <property type="entry name" value="RINT1_Tip20"/>
</dbReference>
<reference evidence="2" key="1">
    <citation type="submission" date="2024-06" db="EMBL/GenBank/DDBJ databases">
        <title>Multi-omics analyses provide insights into the biosynthesis of the anticancer antibiotic pleurotin in Hohenbuehelia grisea.</title>
        <authorList>
            <person name="Weaver J.A."/>
            <person name="Alberti F."/>
        </authorList>
    </citation>
    <scope>NUCLEOTIDE SEQUENCE [LARGE SCALE GENOMIC DNA]</scope>
    <source>
        <strain evidence="2">T-177</strain>
    </source>
</reference>
<dbReference type="PANTHER" id="PTHR13520:SF0">
    <property type="entry name" value="RAD50-INTERACTING PROTEIN 1"/>
    <property type="match status" value="1"/>
</dbReference>
<protein>
    <recommendedName>
        <fullName evidence="3">RINT1-like protein</fullName>
    </recommendedName>
</protein>
<dbReference type="InterPro" id="IPR042044">
    <property type="entry name" value="EXOC6PINT-1/Sec15/Tip20_C_dom2"/>
</dbReference>
<evidence type="ECO:0008006" key="3">
    <source>
        <dbReference type="Google" id="ProtNLM"/>
    </source>
</evidence>
<accession>A0ABR3J6F7</accession>